<proteinExistence type="predicted"/>
<dbReference type="SMART" id="SM00823">
    <property type="entry name" value="PKS_PP"/>
    <property type="match status" value="2"/>
</dbReference>
<dbReference type="Pfam" id="PF02801">
    <property type="entry name" value="Ketoacyl-synt_C"/>
    <property type="match status" value="1"/>
</dbReference>
<evidence type="ECO:0000259" key="6">
    <source>
        <dbReference type="PROSITE" id="PS50075"/>
    </source>
</evidence>
<sequence>MRNDDVAIIGVSALLPGADGLDGVHELLAEGRDTVRQPDPERLRDNGFPPDADYLPMGYLDRIDRFDHRFFGVPPAEAAWMDPHQRLILQLAHEALENACYAPQALRGSRTAVVLGDARSDYEELFEEEDPQQILGILGASLAARISYRYDFTAPALVLDTACSGSLVAVAHAVSLLRGGAAELALAGGISVRPLPIREAGHIPVRGVESPEGRCRPFDEKATGAVGGEGGGIVVLKPLPAALADGDHVHAVLKGVAVNHNGYRMASMSAPSREGQTEVITAAWRDAGIDPATLGYVECHGSATPLGDVVEVEALRQAFLDAGVTGPGCVIGSIKGNVGHLDNAAGLAGLVKVLLSVRRGVRYPTAHFETPNPLIDFSGPVRVNPAFGPWDGEGPRRAGLSSFGLTGTNAHAVVEEPPPAPAPVEPPGSDRLVTVSAKSASALARYRDRLAEFAEESGHGVLAIGHAMNRGRDDHPFRIAVVADEPGTLAAALRSAAVPDAPAADDPPVVLLFSGDGGVEPEVWRELCDRWPVLGDDPLPEEPGPRLVAVHHALYRLARSLGIPGTHLVGSGAGNLSVRIARGELSLVDGLAAAADRPVGPELDSGRLAEAVRGFVRDGAVLVELGTGGVLSRSMRRLAPELGCVELIAGGGRRAVLRQLASLYRLGVRLDWDRHYDGVAVPRIEAPTYPFEGVRCWCRPPGAPSVSRRARVPEPVAVPQGDTERRVAEIWARALGEDGLGPESDYFSLGGTSIAAITALRTMERDFGVGLTFADLYAHPSVRDFAARIEAARAERGPSAEVPAVAVLPRGGPLPLSFGQEQLWYLDRLNPGTALYNIPHDLRLSGPLDEAALAGAVDDLVARHEILRTCIPSDDGVPFVRLVETPPRLVVRDLSTLPEPARHEAAHELIELEAVRPFDLAAGPLMRVTLLRLAEDDHVLVWTYHHIVFDGWSPTVFFRDFSELYRARLAAREPELPELPFQYADFAAWQRERLTGETLERGLEFWRAELAGPPVAELPLDRPRPAVQTFEGDLVEFTVDAAAAEAARRFSREHGVTTFVTMLALVDALLHRWAGLTDVVVGVGTSGRTHPATHDLIGYFNNLPPFRTRVDGSLSFTDLVRRCADTVAKVLDHEEIPLEKIVSAVCGPREPGRQPLFDVAYTYQNVLQDTAELGGLGCSQYSGSGRIAGIAPGTAKFDLTVGVVDQQDGPMDGYFEYATALFDRETAEALARLLPGLLDVLLREPDVPLSAVAALDGEPRPATTHRSSEPTMTEHSFVDSETLGHAERVLTTLCADLLTDHPVSPKDNFFDLGGDSVLGVRVAARAAKEGVHFTPQQLLQCRTLGELARAAVVDGPAAVPVPTAVSAVPAVPEPARAIPPTPIMHSFLHRLPDEAGDFVDVHTVETTPEVGAAAIRTAVGHLLAMHEPLRYRLRRNALGTRLEVGTMTVADVFDAVVLPPLSDDEELAIVLDDCQAMKAEMDPARGPLFRVRHYDRGRARGGLLVLLVNHFVFDNMSTVVVLDDLDVLLGDLTAGRTPDPAPRPPRWREWAEHLRAMATSDELAAELTYWTATLRAGADAGTIGSPPGDDITSRTLEHPELARVLSAGAAHGREAALCAVACGLARWQDTPSAFMMTEGESTPNPFRLAGRGPSVGWFTTLHPLVLPVERGTTARDCLPEIADRIRSVPNDGVGYGMLRHLSPDSPGTARLRALGEPEVLVLHGPSDARAFDSGVRLLRTRWDLSLSLKRAVASWFPLVVTTAVREGALRLAVAGGVGQDRMDALADEIMGAFEELSPAAIT</sequence>
<feature type="region of interest" description="Disordered" evidence="5">
    <location>
        <begin position="1258"/>
        <end position="1278"/>
    </location>
</feature>
<dbReference type="SMART" id="SM00825">
    <property type="entry name" value="PKS_KS"/>
    <property type="match status" value="1"/>
</dbReference>
<protein>
    <submittedName>
        <fullName evidence="8">Peptide synthetase</fullName>
    </submittedName>
</protein>
<reference evidence="9" key="1">
    <citation type="submission" date="2017-07" db="EMBL/GenBank/DDBJ databases">
        <title>Comparative genome mining reveals phylogenetic distribution patterns of secondary metabolites in Amycolatopsis.</title>
        <authorList>
            <person name="Adamek M."/>
            <person name="Alanjary M."/>
            <person name="Sales-Ortells H."/>
            <person name="Goodfellow M."/>
            <person name="Bull A.T."/>
            <person name="Kalinowski J."/>
            <person name="Ziemert N."/>
        </authorList>
    </citation>
    <scope>NUCLEOTIDE SEQUENCE [LARGE SCALE GENOMIC DNA]</scope>
    <source>
        <strain evidence="9">H5</strain>
    </source>
</reference>
<dbReference type="InterPro" id="IPR050091">
    <property type="entry name" value="PKS_NRPS_Biosynth_Enz"/>
</dbReference>
<dbReference type="GO" id="GO:0005886">
    <property type="term" value="C:plasma membrane"/>
    <property type="evidence" value="ECO:0007669"/>
    <property type="project" value="TreeGrafter"/>
</dbReference>
<dbReference type="SUPFAM" id="SSF52151">
    <property type="entry name" value="FabD/lysophospholipase-like"/>
    <property type="match status" value="1"/>
</dbReference>
<evidence type="ECO:0000256" key="5">
    <source>
        <dbReference type="SAM" id="MobiDB-lite"/>
    </source>
</evidence>
<dbReference type="PANTHER" id="PTHR43775:SF37">
    <property type="entry name" value="SI:DKEY-61P9.11"/>
    <property type="match status" value="1"/>
</dbReference>
<dbReference type="GO" id="GO:0004312">
    <property type="term" value="F:fatty acid synthase activity"/>
    <property type="evidence" value="ECO:0007669"/>
    <property type="project" value="TreeGrafter"/>
</dbReference>
<dbReference type="InterPro" id="IPR016039">
    <property type="entry name" value="Thiolase-like"/>
</dbReference>
<dbReference type="RefSeq" id="WP_093951028.1">
    <property type="nucleotide sequence ID" value="NZ_NMUL01000033.1"/>
</dbReference>
<dbReference type="InterPro" id="IPR032821">
    <property type="entry name" value="PKS_assoc"/>
</dbReference>
<dbReference type="GO" id="GO:0031177">
    <property type="term" value="F:phosphopantetheine binding"/>
    <property type="evidence" value="ECO:0007669"/>
    <property type="project" value="InterPro"/>
</dbReference>
<evidence type="ECO:0000256" key="1">
    <source>
        <dbReference type="ARBA" id="ARBA00001957"/>
    </source>
</evidence>
<comment type="caution">
    <text evidence="8">The sequence shown here is derived from an EMBL/GenBank/DDBJ whole genome shotgun (WGS) entry which is preliminary data.</text>
</comment>
<dbReference type="InterPro" id="IPR001227">
    <property type="entry name" value="Ac_transferase_dom_sf"/>
</dbReference>
<dbReference type="Pfam" id="PF00668">
    <property type="entry name" value="Condensation"/>
    <property type="match status" value="2"/>
</dbReference>
<dbReference type="Pfam" id="PF00109">
    <property type="entry name" value="ketoacyl-synt"/>
    <property type="match status" value="1"/>
</dbReference>
<dbReference type="GO" id="GO:0071770">
    <property type="term" value="P:DIM/DIP cell wall layer assembly"/>
    <property type="evidence" value="ECO:0007669"/>
    <property type="project" value="TreeGrafter"/>
</dbReference>
<dbReference type="PROSITE" id="PS52004">
    <property type="entry name" value="KS3_2"/>
    <property type="match status" value="1"/>
</dbReference>
<feature type="domain" description="Carrier" evidence="6">
    <location>
        <begin position="718"/>
        <end position="793"/>
    </location>
</feature>
<dbReference type="Proteomes" id="UP000215199">
    <property type="component" value="Unassembled WGS sequence"/>
</dbReference>
<evidence type="ECO:0000313" key="8">
    <source>
        <dbReference type="EMBL" id="OXM63520.1"/>
    </source>
</evidence>
<feature type="domain" description="Carrier" evidence="6">
    <location>
        <begin position="1281"/>
        <end position="1355"/>
    </location>
</feature>
<keyword evidence="9" id="KW-1185">Reference proteome</keyword>
<organism evidence="8 9">
    <name type="scientific">Amycolatopsis vastitatis</name>
    <dbReference type="NCBI Taxonomy" id="1905142"/>
    <lineage>
        <taxon>Bacteria</taxon>
        <taxon>Bacillati</taxon>
        <taxon>Actinomycetota</taxon>
        <taxon>Actinomycetes</taxon>
        <taxon>Pseudonocardiales</taxon>
        <taxon>Pseudonocardiaceae</taxon>
        <taxon>Amycolatopsis</taxon>
    </lineage>
</organism>
<dbReference type="Gene3D" id="3.40.366.10">
    <property type="entry name" value="Malonyl-Coenzyme A Acyl Carrier Protein, domain 2"/>
    <property type="match status" value="1"/>
</dbReference>
<dbReference type="Gene3D" id="3.30.559.10">
    <property type="entry name" value="Chloramphenicol acetyltransferase-like domain"/>
    <property type="match status" value="2"/>
</dbReference>
<dbReference type="SUPFAM" id="SSF53901">
    <property type="entry name" value="Thiolase-like"/>
    <property type="match status" value="1"/>
</dbReference>
<gene>
    <name evidence="8" type="ORF">CF165_30415</name>
</gene>
<dbReference type="InterPro" id="IPR020806">
    <property type="entry name" value="PKS_PP-bd"/>
</dbReference>
<dbReference type="Gene3D" id="3.40.47.10">
    <property type="match status" value="1"/>
</dbReference>
<dbReference type="EMBL" id="NMUL01000033">
    <property type="protein sequence ID" value="OXM63520.1"/>
    <property type="molecule type" value="Genomic_DNA"/>
</dbReference>
<dbReference type="InterPro" id="IPR023213">
    <property type="entry name" value="CAT-like_dom_sf"/>
</dbReference>
<comment type="cofactor">
    <cofactor evidence="1">
        <name>pantetheine 4'-phosphate</name>
        <dbReference type="ChEBI" id="CHEBI:47942"/>
    </cofactor>
</comment>
<dbReference type="GO" id="GO:0006633">
    <property type="term" value="P:fatty acid biosynthetic process"/>
    <property type="evidence" value="ECO:0007669"/>
    <property type="project" value="TreeGrafter"/>
</dbReference>
<dbReference type="GO" id="GO:0005737">
    <property type="term" value="C:cytoplasm"/>
    <property type="evidence" value="ECO:0007669"/>
    <property type="project" value="TreeGrafter"/>
</dbReference>
<dbReference type="InterPro" id="IPR020841">
    <property type="entry name" value="PKS_Beta-ketoAc_synthase_dom"/>
</dbReference>
<feature type="domain" description="Ketosynthase family 3 (KS3)" evidence="7">
    <location>
        <begin position="3"/>
        <end position="416"/>
    </location>
</feature>
<dbReference type="SUPFAM" id="SSF47336">
    <property type="entry name" value="ACP-like"/>
    <property type="match status" value="2"/>
</dbReference>
<evidence type="ECO:0000259" key="7">
    <source>
        <dbReference type="PROSITE" id="PS52004"/>
    </source>
</evidence>
<dbReference type="Pfam" id="PF16197">
    <property type="entry name" value="KAsynt_C_assoc"/>
    <property type="match status" value="1"/>
</dbReference>
<evidence type="ECO:0000256" key="2">
    <source>
        <dbReference type="ARBA" id="ARBA00022450"/>
    </source>
</evidence>
<dbReference type="InterPro" id="IPR036736">
    <property type="entry name" value="ACP-like_sf"/>
</dbReference>
<dbReference type="Gene3D" id="3.30.70.3290">
    <property type="match status" value="2"/>
</dbReference>
<dbReference type="PROSITE" id="PS50075">
    <property type="entry name" value="CARRIER"/>
    <property type="match status" value="2"/>
</dbReference>
<keyword evidence="4" id="KW-0808">Transferase</keyword>
<name>A0A229SXM5_9PSEU</name>
<dbReference type="InterPro" id="IPR016035">
    <property type="entry name" value="Acyl_Trfase/lysoPLipase"/>
</dbReference>
<dbReference type="PROSITE" id="PS00012">
    <property type="entry name" value="PHOSPHOPANTETHEINE"/>
    <property type="match status" value="1"/>
</dbReference>
<dbReference type="Gene3D" id="3.30.559.30">
    <property type="entry name" value="Nonribosomal peptide synthetase, condensation domain"/>
    <property type="match status" value="2"/>
</dbReference>
<dbReference type="InterPro" id="IPR014031">
    <property type="entry name" value="Ketoacyl_synth_C"/>
</dbReference>
<dbReference type="PANTHER" id="PTHR43775">
    <property type="entry name" value="FATTY ACID SYNTHASE"/>
    <property type="match status" value="1"/>
</dbReference>
<evidence type="ECO:0000256" key="4">
    <source>
        <dbReference type="ARBA" id="ARBA00022679"/>
    </source>
</evidence>
<keyword evidence="3" id="KW-0597">Phosphoprotein</keyword>
<dbReference type="Gene3D" id="1.10.1200.10">
    <property type="entry name" value="ACP-like"/>
    <property type="match status" value="2"/>
</dbReference>
<evidence type="ECO:0000256" key="3">
    <source>
        <dbReference type="ARBA" id="ARBA00022553"/>
    </source>
</evidence>
<dbReference type="SUPFAM" id="SSF52777">
    <property type="entry name" value="CoA-dependent acyltransferases"/>
    <property type="match status" value="4"/>
</dbReference>
<dbReference type="CDD" id="cd19531">
    <property type="entry name" value="LCL_NRPS-like"/>
    <property type="match status" value="1"/>
</dbReference>
<dbReference type="CDD" id="cd00833">
    <property type="entry name" value="PKS"/>
    <property type="match status" value="1"/>
</dbReference>
<dbReference type="InterPro" id="IPR009081">
    <property type="entry name" value="PP-bd_ACP"/>
</dbReference>
<dbReference type="InterPro" id="IPR014030">
    <property type="entry name" value="Ketoacyl_synth_N"/>
</dbReference>
<accession>A0A229SXM5</accession>
<keyword evidence="2" id="KW-0596">Phosphopantetheine</keyword>
<dbReference type="OrthoDB" id="2472181at2"/>
<dbReference type="Pfam" id="PF00550">
    <property type="entry name" value="PP-binding"/>
    <property type="match status" value="2"/>
</dbReference>
<dbReference type="InterPro" id="IPR006162">
    <property type="entry name" value="Ppantetheine_attach_site"/>
</dbReference>
<dbReference type="InterPro" id="IPR001242">
    <property type="entry name" value="Condensation_dom"/>
</dbReference>
<evidence type="ECO:0000313" key="9">
    <source>
        <dbReference type="Proteomes" id="UP000215199"/>
    </source>
</evidence>
<dbReference type="FunFam" id="3.30.559.10:FF:000012">
    <property type="entry name" value="Non-ribosomal peptide synthetase"/>
    <property type="match status" value="1"/>
</dbReference>